<dbReference type="InterPro" id="IPR001005">
    <property type="entry name" value="SANT/Myb"/>
</dbReference>
<dbReference type="GO" id="GO:0005634">
    <property type="term" value="C:nucleus"/>
    <property type="evidence" value="ECO:0007669"/>
    <property type="project" value="UniProtKB-SubCell"/>
</dbReference>
<evidence type="ECO:0000256" key="5">
    <source>
        <dbReference type="ARBA" id="ARBA00023242"/>
    </source>
</evidence>
<evidence type="ECO:0000259" key="7">
    <source>
        <dbReference type="PROSITE" id="PS50090"/>
    </source>
</evidence>
<dbReference type="NCBIfam" id="TIGR01557">
    <property type="entry name" value="myb_SHAQKYF"/>
    <property type="match status" value="1"/>
</dbReference>
<dbReference type="Pfam" id="PF00249">
    <property type="entry name" value="Myb_DNA-binding"/>
    <property type="match status" value="1"/>
</dbReference>
<evidence type="ECO:0000256" key="6">
    <source>
        <dbReference type="SAM" id="MobiDB-lite"/>
    </source>
</evidence>
<dbReference type="PROSITE" id="PS51293">
    <property type="entry name" value="SANT"/>
    <property type="match status" value="1"/>
</dbReference>
<dbReference type="InterPro" id="IPR006447">
    <property type="entry name" value="Myb_dom_plants"/>
</dbReference>
<dbReference type="SUPFAM" id="SSF46689">
    <property type="entry name" value="Homeodomain-like"/>
    <property type="match status" value="2"/>
</dbReference>
<keyword evidence="5" id="KW-0539">Nucleus</keyword>
<dbReference type="KEGG" id="mcha:111005863"/>
<comment type="subcellular location">
    <subcellularLocation>
        <location evidence="1">Nucleus</location>
    </subcellularLocation>
</comment>
<evidence type="ECO:0000256" key="1">
    <source>
        <dbReference type="ARBA" id="ARBA00004123"/>
    </source>
</evidence>
<feature type="domain" description="SANT" evidence="8">
    <location>
        <begin position="124"/>
        <end position="177"/>
    </location>
</feature>
<evidence type="ECO:0000259" key="8">
    <source>
        <dbReference type="PROSITE" id="PS51293"/>
    </source>
</evidence>
<keyword evidence="3" id="KW-0238">DNA-binding</keyword>
<gene>
    <name evidence="11" type="primary">LOC111005863</name>
</gene>
<evidence type="ECO:0000256" key="4">
    <source>
        <dbReference type="ARBA" id="ARBA00023163"/>
    </source>
</evidence>
<dbReference type="CDD" id="cd00167">
    <property type="entry name" value="SANT"/>
    <property type="match status" value="2"/>
</dbReference>
<evidence type="ECO:0000313" key="10">
    <source>
        <dbReference type="Proteomes" id="UP000504603"/>
    </source>
</evidence>
<evidence type="ECO:0000259" key="9">
    <source>
        <dbReference type="PROSITE" id="PS51294"/>
    </source>
</evidence>
<dbReference type="PROSITE" id="PS51294">
    <property type="entry name" value="HTH_MYB"/>
    <property type="match status" value="1"/>
</dbReference>
<keyword evidence="4" id="KW-0804">Transcription</keyword>
<evidence type="ECO:0000313" key="11">
    <source>
        <dbReference type="RefSeq" id="XP_022133209.1"/>
    </source>
</evidence>
<dbReference type="AlphaFoldDB" id="A0A6J1BVC4"/>
<name>A0A6J1BVC4_MOMCH</name>
<dbReference type="GeneID" id="111005863"/>
<dbReference type="SMART" id="SM00717">
    <property type="entry name" value="SANT"/>
    <property type="match status" value="2"/>
</dbReference>
<feature type="domain" description="HTH myb-type" evidence="9">
    <location>
        <begin position="121"/>
        <end position="177"/>
    </location>
</feature>
<accession>A0A6J1BVC4</accession>
<evidence type="ECO:0000256" key="3">
    <source>
        <dbReference type="ARBA" id="ARBA00023125"/>
    </source>
</evidence>
<organism evidence="10 11">
    <name type="scientific">Momordica charantia</name>
    <name type="common">Bitter gourd</name>
    <name type="synonym">Balsam pear</name>
    <dbReference type="NCBI Taxonomy" id="3673"/>
    <lineage>
        <taxon>Eukaryota</taxon>
        <taxon>Viridiplantae</taxon>
        <taxon>Streptophyta</taxon>
        <taxon>Embryophyta</taxon>
        <taxon>Tracheophyta</taxon>
        <taxon>Spermatophyta</taxon>
        <taxon>Magnoliopsida</taxon>
        <taxon>eudicotyledons</taxon>
        <taxon>Gunneridae</taxon>
        <taxon>Pentapetalae</taxon>
        <taxon>rosids</taxon>
        <taxon>fabids</taxon>
        <taxon>Cucurbitales</taxon>
        <taxon>Cucurbitaceae</taxon>
        <taxon>Momordiceae</taxon>
        <taxon>Momordica</taxon>
    </lineage>
</organism>
<sequence>MEGPPSPSFRVSDDYWSPKTAPSSPAPWTRHQDKIFEHALVMVPENSPNRWLRIAGLIPGKSPAEVSYHYDALVSDLLDIDSGRVELPSYAEDDSVASLPETEAPPPNLSEKPSKSRPNETERKKGKPWTKKEHQLFLLGLKKFGKGDWRSISRNVVISRTPTQVASHAQKYFLRQESAKKDRKRSSIHDITTVEGSLVAAAATDHCQLSTVPTIIQPPPPWPLLPHQFASASYFPPDHRSLLDY</sequence>
<evidence type="ECO:0000256" key="2">
    <source>
        <dbReference type="ARBA" id="ARBA00023015"/>
    </source>
</evidence>
<reference evidence="11" key="1">
    <citation type="submission" date="2025-08" db="UniProtKB">
        <authorList>
            <consortium name="RefSeq"/>
        </authorList>
    </citation>
    <scope>IDENTIFICATION</scope>
    <source>
        <strain evidence="11">OHB3-1</strain>
    </source>
</reference>
<dbReference type="RefSeq" id="XP_022133209.1">
    <property type="nucleotide sequence ID" value="XM_022277517.1"/>
</dbReference>
<dbReference type="FunFam" id="1.10.10.60:FF:000009">
    <property type="entry name" value="transcription factor MYB1R1"/>
    <property type="match status" value="1"/>
</dbReference>
<dbReference type="InterPro" id="IPR017930">
    <property type="entry name" value="Myb_dom"/>
</dbReference>
<dbReference type="Proteomes" id="UP000504603">
    <property type="component" value="Unplaced"/>
</dbReference>
<feature type="domain" description="Myb-like" evidence="7">
    <location>
        <begin position="121"/>
        <end position="173"/>
    </location>
</feature>
<dbReference type="FunFam" id="1.10.10.60:FF:000154">
    <property type="entry name" value="Transcription factor SRM1"/>
    <property type="match status" value="1"/>
</dbReference>
<dbReference type="PANTHER" id="PTHR44042">
    <property type="entry name" value="DUPLICATED HOMEODOMAIN-LIKE SUPERFAMILY PROTEIN-RELATED"/>
    <property type="match status" value="1"/>
</dbReference>
<dbReference type="Gene3D" id="1.10.10.60">
    <property type="entry name" value="Homeodomain-like"/>
    <property type="match status" value="2"/>
</dbReference>
<proteinExistence type="predicted"/>
<feature type="compositionally biased region" description="Basic and acidic residues" evidence="6">
    <location>
        <begin position="112"/>
        <end position="123"/>
    </location>
</feature>
<dbReference type="GO" id="GO:0003677">
    <property type="term" value="F:DNA binding"/>
    <property type="evidence" value="ECO:0007669"/>
    <property type="project" value="UniProtKB-KW"/>
</dbReference>
<dbReference type="PROSITE" id="PS50090">
    <property type="entry name" value="MYB_LIKE"/>
    <property type="match status" value="1"/>
</dbReference>
<keyword evidence="2" id="KW-0805">Transcription regulation</keyword>
<dbReference type="InterPro" id="IPR009057">
    <property type="entry name" value="Homeodomain-like_sf"/>
</dbReference>
<dbReference type="OrthoDB" id="118550at2759"/>
<keyword evidence="10" id="KW-1185">Reference proteome</keyword>
<dbReference type="PANTHER" id="PTHR44042:SF15">
    <property type="entry name" value="DUPLICATED HOMEODOMAIN-LIKE SUPERFAMILY PROTEIN"/>
    <property type="match status" value="1"/>
</dbReference>
<dbReference type="InterPro" id="IPR017884">
    <property type="entry name" value="SANT_dom"/>
</dbReference>
<feature type="region of interest" description="Disordered" evidence="6">
    <location>
        <begin position="1"/>
        <end position="30"/>
    </location>
</feature>
<protein>
    <submittedName>
        <fullName evidence="11">Transcription factor DIVARICATA-like</fullName>
    </submittedName>
</protein>
<feature type="region of interest" description="Disordered" evidence="6">
    <location>
        <begin position="91"/>
        <end position="130"/>
    </location>
</feature>